<evidence type="ECO:0000313" key="1">
    <source>
        <dbReference type="EMBL" id="QOP42964.1"/>
    </source>
</evidence>
<gene>
    <name evidence="1" type="ORF">FJR45_02950</name>
</gene>
<organism evidence="1 2">
    <name type="scientific">Sulfurimonas sediminis</name>
    <dbReference type="NCBI Taxonomy" id="2590020"/>
    <lineage>
        <taxon>Bacteria</taxon>
        <taxon>Pseudomonadati</taxon>
        <taxon>Campylobacterota</taxon>
        <taxon>Epsilonproteobacteria</taxon>
        <taxon>Campylobacterales</taxon>
        <taxon>Sulfurimonadaceae</taxon>
        <taxon>Sulfurimonas</taxon>
    </lineage>
</organism>
<keyword evidence="2" id="KW-1185">Reference proteome</keyword>
<name>A0A7M1AZT4_9BACT</name>
<dbReference type="KEGG" id="ssei:FJR45_02950"/>
<proteinExistence type="predicted"/>
<dbReference type="EMBL" id="CP041235">
    <property type="protein sequence ID" value="QOP42964.1"/>
    <property type="molecule type" value="Genomic_DNA"/>
</dbReference>
<dbReference type="AlphaFoldDB" id="A0A7M1AZT4"/>
<sequence>MLSRLLESFYLKVLVNIVAQKESTLVHIELYGKKGVIDEVNSEFQTTSLTTQMYDFISEYIKESPYFYIAVLDTSLVQGALPTCEKNKLDHYFDLSMSKYKCFENKWTFYTAKNDIYEIERKYEDIGVDMIFSPFVLLANFFQDKINGNLAMYVLVQNNVISVAIFEHSNLLYAEHLEMIASDEAEDITLHEGMDEDIDTNLDLDLDEGIDLEDINVDENDLDSLDDFGDIEDLDSIEDIDEFSESKDVEEELLESENVLPEDEQNESFNEDYQRFTLIQLAVSHFYKDEKYESRFVENVYIADGAGVTNDLKKYLEEEMFFNVYVRQADLGAELCELTKLELGL</sequence>
<evidence type="ECO:0000313" key="2">
    <source>
        <dbReference type="Proteomes" id="UP000593719"/>
    </source>
</evidence>
<accession>A0A7M1AZT4</accession>
<protein>
    <submittedName>
        <fullName evidence="1">Uncharacterized protein</fullName>
    </submittedName>
</protein>
<dbReference type="Proteomes" id="UP000593719">
    <property type="component" value="Chromosome"/>
</dbReference>
<dbReference type="RefSeq" id="WP_193151276.1">
    <property type="nucleotide sequence ID" value="NZ_CP041235.1"/>
</dbReference>
<reference evidence="1 2" key="1">
    <citation type="submission" date="2019-06" db="EMBL/GenBank/DDBJ databases">
        <title>Sulfurimonas gotlandica sp. nov., a chemoautotrophic and psychrotolerant epsilonproteobacterium isolated from a pelagic redoxcline, and an emended description of the genus Sulfurimonas.</title>
        <authorList>
            <person name="Wang S."/>
            <person name="Jiang L."/>
            <person name="Shao Z."/>
        </authorList>
    </citation>
    <scope>NUCLEOTIDE SEQUENCE [LARGE SCALE GENOMIC DNA]</scope>
    <source>
        <strain evidence="1 2">S2-6</strain>
    </source>
</reference>